<organism evidence="4 5">
    <name type="scientific">Leuconostoc fallax</name>
    <dbReference type="NCBI Taxonomy" id="1251"/>
    <lineage>
        <taxon>Bacteria</taxon>
        <taxon>Bacillati</taxon>
        <taxon>Bacillota</taxon>
        <taxon>Bacilli</taxon>
        <taxon>Lactobacillales</taxon>
        <taxon>Lactobacillaceae</taxon>
        <taxon>Leuconostoc</taxon>
    </lineage>
</organism>
<evidence type="ECO:0000256" key="1">
    <source>
        <dbReference type="ARBA" id="ARBA00023125"/>
    </source>
</evidence>
<keyword evidence="1" id="KW-0238">DNA-binding</keyword>
<dbReference type="AlphaFoldDB" id="A0A4R5NAK0"/>
<keyword evidence="2" id="KW-0812">Transmembrane</keyword>
<reference evidence="4 5" key="1">
    <citation type="journal article" date="2019" name="Appl. Microbiol. Biotechnol.">
        <title>Uncovering carbohydrate metabolism through a genotype-phenotype association study of 56 lactic acid bacteria genomes.</title>
        <authorList>
            <person name="Buron-Moles G."/>
            <person name="Chailyan A."/>
            <person name="Dolejs I."/>
            <person name="Forster J."/>
            <person name="Miks M.H."/>
        </authorList>
    </citation>
    <scope>NUCLEOTIDE SEQUENCE [LARGE SCALE GENOMIC DNA]</scope>
    <source>
        <strain evidence="4 5">ATCC 700006</strain>
    </source>
</reference>
<gene>
    <name evidence="4" type="ORF">C5L23_000880</name>
</gene>
<dbReference type="STRING" id="907931.GCA_000165675_00372"/>
<protein>
    <recommendedName>
        <fullName evidence="3">HTH cro/C1-type domain-containing protein</fullName>
    </recommendedName>
</protein>
<keyword evidence="2" id="KW-0472">Membrane</keyword>
<dbReference type="InterPro" id="IPR010982">
    <property type="entry name" value="Lambda_DNA-bd_dom_sf"/>
</dbReference>
<feature type="transmembrane region" description="Helical" evidence="2">
    <location>
        <begin position="86"/>
        <end position="107"/>
    </location>
</feature>
<dbReference type="SMART" id="SM00530">
    <property type="entry name" value="HTH_XRE"/>
    <property type="match status" value="1"/>
</dbReference>
<dbReference type="Proteomes" id="UP000295681">
    <property type="component" value="Unassembled WGS sequence"/>
</dbReference>
<dbReference type="CDD" id="cd00093">
    <property type="entry name" value="HTH_XRE"/>
    <property type="match status" value="1"/>
</dbReference>
<dbReference type="GO" id="GO:0003677">
    <property type="term" value="F:DNA binding"/>
    <property type="evidence" value="ECO:0007669"/>
    <property type="project" value="UniProtKB-KW"/>
</dbReference>
<dbReference type="EMBL" id="PUFI01000005">
    <property type="protein sequence ID" value="TDG69418.1"/>
    <property type="molecule type" value="Genomic_DNA"/>
</dbReference>
<keyword evidence="2" id="KW-1133">Transmembrane helix</keyword>
<keyword evidence="5" id="KW-1185">Reference proteome</keyword>
<comment type="caution">
    <text evidence="4">The sequence shown here is derived from an EMBL/GenBank/DDBJ whole genome shotgun (WGS) entry which is preliminary data.</text>
</comment>
<dbReference type="PANTHER" id="PTHR46558:SF4">
    <property type="entry name" value="DNA-BIDING PHAGE PROTEIN"/>
    <property type="match status" value="1"/>
</dbReference>
<proteinExistence type="predicted"/>
<dbReference type="PROSITE" id="PS50943">
    <property type="entry name" value="HTH_CROC1"/>
    <property type="match status" value="1"/>
</dbReference>
<evidence type="ECO:0000313" key="5">
    <source>
        <dbReference type="Proteomes" id="UP000295681"/>
    </source>
</evidence>
<dbReference type="Pfam" id="PF01381">
    <property type="entry name" value="HTH_3"/>
    <property type="match status" value="1"/>
</dbReference>
<evidence type="ECO:0000259" key="3">
    <source>
        <dbReference type="PROSITE" id="PS50943"/>
    </source>
</evidence>
<dbReference type="PANTHER" id="PTHR46558">
    <property type="entry name" value="TRACRIPTIONAL REGULATORY PROTEIN-RELATED-RELATED"/>
    <property type="match status" value="1"/>
</dbReference>
<feature type="domain" description="HTH cro/C1-type" evidence="3">
    <location>
        <begin position="7"/>
        <end position="61"/>
    </location>
</feature>
<accession>A0A4R5NAK0</accession>
<name>A0A4R5NAK0_9LACO</name>
<evidence type="ECO:0000256" key="2">
    <source>
        <dbReference type="SAM" id="Phobius"/>
    </source>
</evidence>
<dbReference type="SUPFAM" id="SSF47413">
    <property type="entry name" value="lambda repressor-like DNA-binding domains"/>
    <property type="match status" value="1"/>
</dbReference>
<sequence>MKLGQKLKQKRIQLNKTQAQMATDLHVTRQTISHWENDDTYPSLDMLVMLSDYLDFSLDSALKEEGTDMVNNIIQELKKGKRYQKILKWLGLGIGIFMIFIAILTYGRATQNDMIDRYNPFLEESYGYALLPEAAPTKKVMGTETIIDKNGKKTTHRRQMMLPQPVDAYVVTNIFGTGEWLKFQVGTIPKGYNYAIVLHKGSYVKRAKLITKKQIPAIYQDTIGDKNEYMKYDRKNMGPRNSINPFSNGGV</sequence>
<dbReference type="Gene3D" id="1.10.260.40">
    <property type="entry name" value="lambda repressor-like DNA-binding domains"/>
    <property type="match status" value="1"/>
</dbReference>
<dbReference type="InterPro" id="IPR001387">
    <property type="entry name" value="Cro/C1-type_HTH"/>
</dbReference>
<evidence type="ECO:0000313" key="4">
    <source>
        <dbReference type="EMBL" id="TDG69418.1"/>
    </source>
</evidence>